<evidence type="ECO:0000313" key="3">
    <source>
        <dbReference type="Proteomes" id="UP001148838"/>
    </source>
</evidence>
<proteinExistence type="predicted"/>
<accession>A0ABQ8SE54</accession>
<protein>
    <submittedName>
        <fullName evidence="2">Uncharacterized protein</fullName>
    </submittedName>
</protein>
<gene>
    <name evidence="2" type="ORF">ANN_20944</name>
</gene>
<organism evidence="2 3">
    <name type="scientific">Periplaneta americana</name>
    <name type="common">American cockroach</name>
    <name type="synonym">Blatta americana</name>
    <dbReference type="NCBI Taxonomy" id="6978"/>
    <lineage>
        <taxon>Eukaryota</taxon>
        <taxon>Metazoa</taxon>
        <taxon>Ecdysozoa</taxon>
        <taxon>Arthropoda</taxon>
        <taxon>Hexapoda</taxon>
        <taxon>Insecta</taxon>
        <taxon>Pterygota</taxon>
        <taxon>Neoptera</taxon>
        <taxon>Polyneoptera</taxon>
        <taxon>Dictyoptera</taxon>
        <taxon>Blattodea</taxon>
        <taxon>Blattoidea</taxon>
        <taxon>Blattidae</taxon>
        <taxon>Blattinae</taxon>
        <taxon>Periplaneta</taxon>
    </lineage>
</organism>
<feature type="region of interest" description="Disordered" evidence="1">
    <location>
        <begin position="45"/>
        <end position="65"/>
    </location>
</feature>
<dbReference type="Proteomes" id="UP001148838">
    <property type="component" value="Unassembled WGS sequence"/>
</dbReference>
<evidence type="ECO:0000256" key="1">
    <source>
        <dbReference type="SAM" id="MobiDB-lite"/>
    </source>
</evidence>
<sequence length="186" mass="19847">MAGLREGVNVHPSSLKAVSDNAGEMSPGSSTESYPAFARIGLRENPGKNLNQVTCPDRDSNPGHLVSQPDALTVTHRKGLGLRAPGAYQATRMRMKPGSIRVTHLSASADQEGLGVPGPLDLLAYLYPKCDLALSGAERSAEDAPFSIKSFLGYCYPPFDFLAAARVTAYSTPQVSEVVHLLYCLI</sequence>
<name>A0ABQ8SE54_PERAM</name>
<feature type="region of interest" description="Disordered" evidence="1">
    <location>
        <begin position="1"/>
        <end position="33"/>
    </location>
</feature>
<comment type="caution">
    <text evidence="2">The sequence shown here is derived from an EMBL/GenBank/DDBJ whole genome shotgun (WGS) entry which is preliminary data.</text>
</comment>
<dbReference type="EMBL" id="JAJSOF020000029">
    <property type="protein sequence ID" value="KAJ4432325.1"/>
    <property type="molecule type" value="Genomic_DNA"/>
</dbReference>
<reference evidence="2 3" key="1">
    <citation type="journal article" date="2022" name="Allergy">
        <title>Genome assembly and annotation of Periplaneta americana reveal a comprehensive cockroach allergen profile.</title>
        <authorList>
            <person name="Wang L."/>
            <person name="Xiong Q."/>
            <person name="Saelim N."/>
            <person name="Wang L."/>
            <person name="Nong W."/>
            <person name="Wan A.T."/>
            <person name="Shi M."/>
            <person name="Liu X."/>
            <person name="Cao Q."/>
            <person name="Hui J.H.L."/>
            <person name="Sookrung N."/>
            <person name="Leung T.F."/>
            <person name="Tungtrongchitr A."/>
            <person name="Tsui S.K.W."/>
        </authorList>
    </citation>
    <scope>NUCLEOTIDE SEQUENCE [LARGE SCALE GENOMIC DNA]</scope>
    <source>
        <strain evidence="2">PWHHKU_190912</strain>
    </source>
</reference>
<evidence type="ECO:0000313" key="2">
    <source>
        <dbReference type="EMBL" id="KAJ4432325.1"/>
    </source>
</evidence>
<keyword evidence="3" id="KW-1185">Reference proteome</keyword>